<protein>
    <submittedName>
        <fullName evidence="16">Uncharacterized protein</fullName>
    </submittedName>
</protein>
<dbReference type="Pfam" id="PF00664">
    <property type="entry name" value="ABC_membrane"/>
    <property type="match status" value="1"/>
</dbReference>
<evidence type="ECO:0000256" key="13">
    <source>
        <dbReference type="SAM" id="Phobius"/>
    </source>
</evidence>
<evidence type="ECO:0000256" key="10">
    <source>
        <dbReference type="ARBA" id="ARBA00023136"/>
    </source>
</evidence>
<feature type="transmembrane region" description="Helical" evidence="13">
    <location>
        <begin position="173"/>
        <end position="192"/>
    </location>
</feature>
<dbReference type="InterPro" id="IPR039421">
    <property type="entry name" value="Type_1_exporter"/>
</dbReference>
<keyword evidence="17" id="KW-1185">Reference proteome</keyword>
<evidence type="ECO:0000256" key="6">
    <source>
        <dbReference type="ARBA" id="ARBA00022741"/>
    </source>
</evidence>
<keyword evidence="6" id="KW-0547">Nucleotide-binding</keyword>
<dbReference type="OrthoDB" id="6500128at2759"/>
<sequence>MGQKSADIQETSFGLDNDAFVGDQDAIAVDADGKPKSQAVSTKELFRFCGKRERKLIICGTIGAILHGAALPIMIIFYGQMTENFVEYDILAEIGLICGIFAIIAVSTVCAGYYQVMCYTRVATYQVHLLRQKFFKSIMRMEIGWFDKNAAGTLNAMLADDVTKVSDGMGDKFAILLQKVSCFFFGIVFALFQGWQLALVIMCVLPFIVLGAGFLSRAVSQMTEKELKAYGKAGAVAEEVLNAIRTVNSFHGQDKETERYDGNLGAAQQQGIKKGMVNGIFLGYSWCIIFISFAIAFSTGALVFDYSADKITAVFYSILMGALQLSQAAPNIEAIGVAKGAAGPIFGIIDRKSKIDPFSKEGKKLPELKGTIEFKNVSFAYPTRPDDDICKNLTIKFENGKTTAIVGPSGMGKSTVVQLIERFYDPQKGSITVDGVPLKDLNVGWWRDSIGVVEQEPPLFNTTIHENIKYGKPDATDEEIYAAAKAANAYNFIMDLPQNFGTNVGDRGNQLSGGQKQRVAVARALIRNPKILLFDQATSALDTESEAIVLNGISKYRAGRTTIIIAHRLSTIKAADVINGMQHGTVVETGDHDELMKKTGVYFSLVTLQSGVQISVKKVAKKGMTESNEKAKVEEISRNSSIRRSKRNSRANSRASRASMPMDLGSAAAVAKPATDRFDAHFETFCPRLADSVNWFNRRYDQRRCFANLRACHFLHSRISRFSISSRWIPRDSANGTSSCRWPTWYSFQLFGNCCHFVVHCVCQLLAARDCCFGQALTDGDALNEAGKMVSEAVEMISGAKLKTLRFASKKNNISQKIAERSEAKKREAKFRVKKNNNISQKIAEPTVPFFHLAFASRFLASLRSAILAKLK</sequence>
<gene>
    <name evidence="16" type="ORF">GSOID_T00006693001</name>
</gene>
<feature type="transmembrane region" description="Helical" evidence="13">
    <location>
        <begin position="56"/>
        <end position="78"/>
    </location>
</feature>
<dbReference type="SMART" id="SM00382">
    <property type="entry name" value="AAA"/>
    <property type="match status" value="1"/>
</dbReference>
<feature type="transmembrane region" description="Helical" evidence="13">
    <location>
        <begin position="90"/>
        <end position="114"/>
    </location>
</feature>
<keyword evidence="7" id="KW-0067">ATP-binding</keyword>
<keyword evidence="4 13" id="KW-0812">Transmembrane</keyword>
<dbReference type="InterPro" id="IPR036640">
    <property type="entry name" value="ABC1_TM_sf"/>
</dbReference>
<keyword evidence="3" id="KW-0813">Transport</keyword>
<evidence type="ECO:0000256" key="4">
    <source>
        <dbReference type="ARBA" id="ARBA00022692"/>
    </source>
</evidence>
<keyword evidence="5" id="KW-0677">Repeat</keyword>
<dbReference type="PROSITE" id="PS00211">
    <property type="entry name" value="ABC_TRANSPORTER_1"/>
    <property type="match status" value="1"/>
</dbReference>
<evidence type="ECO:0000256" key="8">
    <source>
        <dbReference type="ARBA" id="ARBA00022967"/>
    </source>
</evidence>
<organism evidence="16">
    <name type="scientific">Oikopleura dioica</name>
    <name type="common">Tunicate</name>
    <dbReference type="NCBI Taxonomy" id="34765"/>
    <lineage>
        <taxon>Eukaryota</taxon>
        <taxon>Metazoa</taxon>
        <taxon>Chordata</taxon>
        <taxon>Tunicata</taxon>
        <taxon>Appendicularia</taxon>
        <taxon>Copelata</taxon>
        <taxon>Oikopleuridae</taxon>
        <taxon>Oikopleura</taxon>
    </lineage>
</organism>
<dbReference type="EMBL" id="FN653217">
    <property type="protein sequence ID" value="CBY13765.1"/>
    <property type="molecule type" value="Genomic_DNA"/>
</dbReference>
<dbReference type="InterPro" id="IPR003439">
    <property type="entry name" value="ABC_transporter-like_ATP-bd"/>
</dbReference>
<keyword evidence="9 13" id="KW-1133">Transmembrane helix</keyword>
<dbReference type="SUPFAM" id="SSF90123">
    <property type="entry name" value="ABC transporter transmembrane region"/>
    <property type="match status" value="1"/>
</dbReference>
<dbReference type="PROSITE" id="PS50893">
    <property type="entry name" value="ABC_TRANSPORTER_2"/>
    <property type="match status" value="1"/>
</dbReference>
<feature type="transmembrane region" description="Helical" evidence="13">
    <location>
        <begin position="198"/>
        <end position="219"/>
    </location>
</feature>
<dbReference type="InParanoid" id="E4XVP7"/>
<evidence type="ECO:0000256" key="9">
    <source>
        <dbReference type="ARBA" id="ARBA00022989"/>
    </source>
</evidence>
<dbReference type="InterPro" id="IPR017871">
    <property type="entry name" value="ABC_transporter-like_CS"/>
</dbReference>
<dbReference type="CDD" id="cd18577">
    <property type="entry name" value="ABC_6TM_Pgp_ABCB1_D1_like"/>
    <property type="match status" value="1"/>
</dbReference>
<evidence type="ECO:0000256" key="2">
    <source>
        <dbReference type="ARBA" id="ARBA00007577"/>
    </source>
</evidence>
<evidence type="ECO:0000256" key="1">
    <source>
        <dbReference type="ARBA" id="ARBA00004141"/>
    </source>
</evidence>
<evidence type="ECO:0000313" key="16">
    <source>
        <dbReference type="EMBL" id="CBY13765.1"/>
    </source>
</evidence>
<dbReference type="Gene3D" id="1.20.1560.10">
    <property type="entry name" value="ABC transporter type 1, transmembrane domain"/>
    <property type="match status" value="1"/>
</dbReference>
<evidence type="ECO:0000256" key="7">
    <source>
        <dbReference type="ARBA" id="ARBA00022840"/>
    </source>
</evidence>
<feature type="domain" description="ABC transporter" evidence="14">
    <location>
        <begin position="372"/>
        <end position="608"/>
    </location>
</feature>
<dbReference type="GO" id="GO:0015421">
    <property type="term" value="F:ABC-type oligopeptide transporter activity"/>
    <property type="evidence" value="ECO:0007669"/>
    <property type="project" value="TreeGrafter"/>
</dbReference>
<evidence type="ECO:0000259" key="15">
    <source>
        <dbReference type="PROSITE" id="PS50929"/>
    </source>
</evidence>
<proteinExistence type="inferred from homology"/>
<comment type="similarity">
    <text evidence="2">Belongs to the ABC transporter superfamily. ABCB family. Multidrug resistance exporter (TC 3.A.1.201) subfamily.</text>
</comment>
<dbReference type="AlphaFoldDB" id="E4XVP7"/>
<dbReference type="GO" id="GO:0090374">
    <property type="term" value="P:oligopeptide export from mitochondrion"/>
    <property type="evidence" value="ECO:0007669"/>
    <property type="project" value="TreeGrafter"/>
</dbReference>
<feature type="transmembrane region" description="Helical" evidence="13">
    <location>
        <begin position="281"/>
        <end position="304"/>
    </location>
</feature>
<feature type="region of interest" description="Disordered" evidence="12">
    <location>
        <begin position="623"/>
        <end position="659"/>
    </location>
</feature>
<dbReference type="InterPro" id="IPR011527">
    <property type="entry name" value="ABC1_TM_dom"/>
</dbReference>
<dbReference type="Proteomes" id="UP000001307">
    <property type="component" value="Unassembled WGS sequence"/>
</dbReference>
<dbReference type="SUPFAM" id="SSF52540">
    <property type="entry name" value="P-loop containing nucleoside triphosphate hydrolases"/>
    <property type="match status" value="1"/>
</dbReference>
<dbReference type="GO" id="GO:0005743">
    <property type="term" value="C:mitochondrial inner membrane"/>
    <property type="evidence" value="ECO:0007669"/>
    <property type="project" value="TreeGrafter"/>
</dbReference>
<dbReference type="PANTHER" id="PTHR43394">
    <property type="entry name" value="ATP-DEPENDENT PERMEASE MDL1, MITOCHONDRIAL"/>
    <property type="match status" value="1"/>
</dbReference>
<comment type="subcellular location">
    <subcellularLocation>
        <location evidence="1">Membrane</location>
        <topology evidence="1">Multi-pass membrane protein</topology>
    </subcellularLocation>
</comment>
<dbReference type="InterPro" id="IPR003593">
    <property type="entry name" value="AAA+_ATPase"/>
</dbReference>
<dbReference type="CDD" id="cd03249">
    <property type="entry name" value="ABC_MTABC3_MDL1_MDL2"/>
    <property type="match status" value="1"/>
</dbReference>
<keyword evidence="10 13" id="KW-0472">Membrane</keyword>
<feature type="compositionally biased region" description="Basic and acidic residues" evidence="12">
    <location>
        <begin position="623"/>
        <end position="637"/>
    </location>
</feature>
<dbReference type="PANTHER" id="PTHR43394:SF27">
    <property type="entry name" value="ATP-DEPENDENT TRANSLOCASE ABCB1-LIKE"/>
    <property type="match status" value="1"/>
</dbReference>
<dbReference type="GO" id="GO:0016887">
    <property type="term" value="F:ATP hydrolysis activity"/>
    <property type="evidence" value="ECO:0007669"/>
    <property type="project" value="InterPro"/>
</dbReference>
<feature type="compositionally biased region" description="Low complexity" evidence="12">
    <location>
        <begin position="650"/>
        <end position="659"/>
    </location>
</feature>
<keyword evidence="8" id="KW-1278">Translocase</keyword>
<evidence type="ECO:0000256" key="12">
    <source>
        <dbReference type="SAM" id="MobiDB-lite"/>
    </source>
</evidence>
<keyword evidence="11" id="KW-0325">Glycoprotein</keyword>
<accession>E4XVP7</accession>
<evidence type="ECO:0000259" key="14">
    <source>
        <dbReference type="PROSITE" id="PS50893"/>
    </source>
</evidence>
<dbReference type="Gene3D" id="3.40.50.300">
    <property type="entry name" value="P-loop containing nucleotide triphosphate hydrolases"/>
    <property type="match status" value="1"/>
</dbReference>
<feature type="domain" description="ABC transmembrane type-1" evidence="15">
    <location>
        <begin position="60"/>
        <end position="335"/>
    </location>
</feature>
<evidence type="ECO:0000313" key="17">
    <source>
        <dbReference type="Proteomes" id="UP000001307"/>
    </source>
</evidence>
<evidence type="ECO:0000256" key="11">
    <source>
        <dbReference type="ARBA" id="ARBA00023180"/>
    </source>
</evidence>
<dbReference type="Pfam" id="PF00005">
    <property type="entry name" value="ABC_tran"/>
    <property type="match status" value="1"/>
</dbReference>
<name>E4XVP7_OIKDI</name>
<dbReference type="FunFam" id="3.40.50.300:FF:000479">
    <property type="entry name" value="Multidrug resistance protein 1A"/>
    <property type="match status" value="1"/>
</dbReference>
<dbReference type="PROSITE" id="PS50929">
    <property type="entry name" value="ABC_TM1F"/>
    <property type="match status" value="1"/>
</dbReference>
<reference evidence="16" key="1">
    <citation type="journal article" date="2010" name="Science">
        <title>Plasticity of animal genome architecture unmasked by rapid evolution of a pelagic tunicate.</title>
        <authorList>
            <person name="Denoeud F."/>
            <person name="Henriet S."/>
            <person name="Mungpakdee S."/>
            <person name="Aury J.M."/>
            <person name="Da Silva C."/>
            <person name="Brinkmann H."/>
            <person name="Mikhaleva J."/>
            <person name="Olsen L.C."/>
            <person name="Jubin C."/>
            <person name="Canestro C."/>
            <person name="Bouquet J.M."/>
            <person name="Danks G."/>
            <person name="Poulain J."/>
            <person name="Campsteijn C."/>
            <person name="Adamski M."/>
            <person name="Cross I."/>
            <person name="Yadetie F."/>
            <person name="Muffato M."/>
            <person name="Louis A."/>
            <person name="Butcher S."/>
            <person name="Tsagkogeorga G."/>
            <person name="Konrad A."/>
            <person name="Singh S."/>
            <person name="Jensen M.F."/>
            <person name="Cong E.H."/>
            <person name="Eikeseth-Otteraa H."/>
            <person name="Noel B."/>
            <person name="Anthouard V."/>
            <person name="Porcel B.M."/>
            <person name="Kachouri-Lafond R."/>
            <person name="Nishino A."/>
            <person name="Ugolini M."/>
            <person name="Chourrout P."/>
            <person name="Nishida H."/>
            <person name="Aasland R."/>
            <person name="Huzurbazar S."/>
            <person name="Westhof E."/>
            <person name="Delsuc F."/>
            <person name="Lehrach H."/>
            <person name="Reinhardt R."/>
            <person name="Weissenbach J."/>
            <person name="Roy S.W."/>
            <person name="Artiguenave F."/>
            <person name="Postlethwait J.H."/>
            <person name="Manak J.R."/>
            <person name="Thompson E.M."/>
            <person name="Jaillon O."/>
            <person name="Du Pasquier L."/>
            <person name="Boudinot P."/>
            <person name="Liberles D.A."/>
            <person name="Volff J.N."/>
            <person name="Philippe H."/>
            <person name="Lenhard B."/>
            <person name="Roest Crollius H."/>
            <person name="Wincker P."/>
            <person name="Chourrout D."/>
        </authorList>
    </citation>
    <scope>NUCLEOTIDE SEQUENCE [LARGE SCALE GENOMIC DNA]</scope>
</reference>
<evidence type="ECO:0000256" key="5">
    <source>
        <dbReference type="ARBA" id="ARBA00022737"/>
    </source>
</evidence>
<evidence type="ECO:0000256" key="3">
    <source>
        <dbReference type="ARBA" id="ARBA00022448"/>
    </source>
</evidence>
<dbReference type="FunFam" id="1.20.1560.10:FF:000018">
    <property type="entry name" value="ATP-binding cassette subfamily B member 11"/>
    <property type="match status" value="1"/>
</dbReference>
<dbReference type="GO" id="GO:0005524">
    <property type="term" value="F:ATP binding"/>
    <property type="evidence" value="ECO:0007669"/>
    <property type="project" value="UniProtKB-KW"/>
</dbReference>
<dbReference type="InterPro" id="IPR027417">
    <property type="entry name" value="P-loop_NTPase"/>
</dbReference>